<organism evidence="2 3">
    <name type="scientific">Gemelliphila asaccharolytica</name>
    <dbReference type="NCBI Taxonomy" id="502393"/>
    <lineage>
        <taxon>Bacteria</taxon>
        <taxon>Bacillati</taxon>
        <taxon>Bacillota</taxon>
        <taxon>Bacilli</taxon>
        <taxon>Bacillales</taxon>
        <taxon>Gemellaceae</taxon>
        <taxon>Gemelliphila</taxon>
    </lineage>
</organism>
<evidence type="ECO:0000313" key="3">
    <source>
        <dbReference type="Proteomes" id="UP000070467"/>
    </source>
</evidence>
<proteinExistence type="predicted"/>
<dbReference type="Pfam" id="PF00294">
    <property type="entry name" value="PfkB"/>
    <property type="match status" value="1"/>
</dbReference>
<evidence type="ECO:0000313" key="2">
    <source>
        <dbReference type="EMBL" id="KXB58755.1"/>
    </source>
</evidence>
<evidence type="ECO:0000259" key="1">
    <source>
        <dbReference type="Pfam" id="PF00294"/>
    </source>
</evidence>
<dbReference type="SUPFAM" id="SSF53613">
    <property type="entry name" value="Ribokinase-like"/>
    <property type="match status" value="1"/>
</dbReference>
<comment type="caution">
    <text evidence="2">The sequence shown here is derived from an EMBL/GenBank/DDBJ whole genome shotgun (WGS) entry which is preliminary data.</text>
</comment>
<feature type="domain" description="Carbohydrate kinase PfkB" evidence="1">
    <location>
        <begin position="5"/>
        <end position="77"/>
    </location>
</feature>
<name>A0ABR5TN63_9BACL</name>
<sequence>MQTLVLGAAIVDLMMQIDRLPRSGEDILCKKRKTVVGGCAYNVANTLKNFDCEHDLCVPVGKGSFADIIRRDMREKGYKPIIQELRRR</sequence>
<protein>
    <recommendedName>
        <fullName evidence="1">Carbohydrate kinase PfkB domain-containing protein</fullName>
    </recommendedName>
</protein>
<dbReference type="InterPro" id="IPR011611">
    <property type="entry name" value="PfkB_dom"/>
</dbReference>
<dbReference type="Gene3D" id="3.40.1190.20">
    <property type="match status" value="1"/>
</dbReference>
<dbReference type="InterPro" id="IPR029056">
    <property type="entry name" value="Ribokinase-like"/>
</dbReference>
<dbReference type="EMBL" id="LSDB01000006">
    <property type="protein sequence ID" value="KXB58755.1"/>
    <property type="molecule type" value="Genomic_DNA"/>
</dbReference>
<gene>
    <name evidence="2" type="ORF">HMPREF1871_00244</name>
</gene>
<keyword evidence="3" id="KW-1185">Reference proteome</keyword>
<accession>A0ABR5TN63</accession>
<dbReference type="Proteomes" id="UP000070467">
    <property type="component" value="Unassembled WGS sequence"/>
</dbReference>
<reference evidence="2 3" key="1">
    <citation type="submission" date="2016-01" db="EMBL/GenBank/DDBJ databases">
        <authorList>
            <person name="Mitreva M."/>
            <person name="Pepin K.H."/>
            <person name="Mihindukulasuriya K.A."/>
            <person name="Fulton R."/>
            <person name="Fronick C."/>
            <person name="O'Laughlin M."/>
            <person name="Miner T."/>
            <person name="Herter B."/>
            <person name="Rosa B.A."/>
            <person name="Cordes M."/>
            <person name="Tomlinson C."/>
            <person name="Wollam A."/>
            <person name="Palsikar V.B."/>
            <person name="Mardis E.R."/>
            <person name="Wilson R.K."/>
        </authorList>
    </citation>
    <scope>NUCLEOTIDE SEQUENCE [LARGE SCALE GENOMIC DNA]</scope>
    <source>
        <strain evidence="2 3">KA00071</strain>
    </source>
</reference>
<dbReference type="RefSeq" id="WP_198145740.1">
    <property type="nucleotide sequence ID" value="NZ_KQ959859.1"/>
</dbReference>